<dbReference type="FunFam" id="2.60.40.10:FF:001931">
    <property type="entry name" value="Uncharacterized LOC100216153"/>
    <property type="match status" value="1"/>
</dbReference>
<dbReference type="AlphaFoldDB" id="A0AAD1SVM1"/>
<dbReference type="FunFam" id="2.60.40.10:FF:001774">
    <property type="entry name" value="Uncharacterized LOC100216153"/>
    <property type="match status" value="1"/>
</dbReference>
<dbReference type="InterPro" id="IPR003006">
    <property type="entry name" value="Ig/MHC_CS"/>
</dbReference>
<dbReference type="SMART" id="SM00407">
    <property type="entry name" value="IGc1"/>
    <property type="match status" value="3"/>
</dbReference>
<dbReference type="InterPro" id="IPR013106">
    <property type="entry name" value="Ig_V-set"/>
</dbReference>
<keyword evidence="2" id="KW-0732">Signal</keyword>
<evidence type="ECO:0000256" key="1">
    <source>
        <dbReference type="ARBA" id="ARBA00023319"/>
    </source>
</evidence>
<feature type="domain" description="Ig-like" evidence="3">
    <location>
        <begin position="135"/>
        <end position="228"/>
    </location>
</feature>
<accession>A0AAD1SVM1</accession>
<feature type="signal peptide" evidence="2">
    <location>
        <begin position="1"/>
        <end position="19"/>
    </location>
</feature>
<feature type="chain" id="PRO_5042025103" evidence="2">
    <location>
        <begin position="20"/>
        <end position="861"/>
    </location>
</feature>
<feature type="domain" description="Ig-like" evidence="3">
    <location>
        <begin position="5"/>
        <end position="128"/>
    </location>
</feature>
<dbReference type="PROSITE" id="PS50835">
    <property type="entry name" value="IG_LIKE"/>
    <property type="match status" value="4"/>
</dbReference>
<dbReference type="SMART" id="SM00409">
    <property type="entry name" value="IG"/>
    <property type="match status" value="3"/>
</dbReference>
<evidence type="ECO:0000256" key="2">
    <source>
        <dbReference type="SAM" id="SignalP"/>
    </source>
</evidence>
<dbReference type="InterPro" id="IPR013783">
    <property type="entry name" value="Ig-like_fold"/>
</dbReference>
<evidence type="ECO:0000313" key="4">
    <source>
        <dbReference type="EMBL" id="CAH2307914.1"/>
    </source>
</evidence>
<evidence type="ECO:0000313" key="5">
    <source>
        <dbReference type="Proteomes" id="UP001295444"/>
    </source>
</evidence>
<dbReference type="Pfam" id="PF07686">
    <property type="entry name" value="V-set"/>
    <property type="match status" value="1"/>
</dbReference>
<keyword evidence="5" id="KW-1185">Reference proteome</keyword>
<dbReference type="SMART" id="SM00406">
    <property type="entry name" value="IGv"/>
    <property type="match status" value="1"/>
</dbReference>
<dbReference type="Pfam" id="PF07654">
    <property type="entry name" value="C1-set"/>
    <property type="match status" value="3"/>
</dbReference>
<sequence>MDSWPLYLVLLLFHTSSELEVTGPASPHTVLVGSRVLLPCRFSVDTPPVNPIFLAVFWKFGDKELLKYDKGILNYNKDISSRLRMTIDGQAAMSGDVSLTIDNVTISDKGIYTCSVIYSPDRQEKEIELHVQASPKVKIMKKSFLRNEENRLHCSITDFYPSNIKVSWFKNGQILITSDTGKPQRNSDGTYMVNSSVIITPAETQDNMIIECQVEHESLVNSIKDNYTVVYGVVPKVQIFSSRRGEDQEQVFFCDVQGFYPEAMTVNWLLNRRKIEIPSKNADGSFNKESYYRVQSSPDNQVTNISCEVQHETLMDPVIKTLRLPREDEDELGSSTTSLMAAILGSFLVTVAVSLAVFYKKIYKDRGFQQFLVSPIYMPEMWGEDRKVTLYCTASNCPKKVQVTWTVTDADGQSVMMSDRESEKEKLPSDYTVRTDQSQADGQSFMIPDEVIENERLLSDYTVRTDQSQTDRMHNVITALNITPSVSKHRDTKIVCKFICDGKTKERKIKWKFQLPKPQIADENPIKLSLCDSGDVLCSASLQNFSPKDIQITWSCGVGHYQDLETFKETVIVNSQQTFDADSECRIPGDLFKEPGFKVRLHWRHESMDGPKWREVSATDLPWRPQIGDIIIQDWLHSAEAKLQCTISGYFPDNLDVKWFRREPGKQELYLVSPSEKYKLPVMDVTRQEDRTYTCTASLIVTVSRRTDHGAEFICQVGHPSMERPLERRTGELSVKGIPLIGNFVQMDRYISLDVDSFYPKDITITWSRAWNNPEDYKRIPDSSIQNTSHQNNDRTYRLTSRCEGLTLIDRANPNGIFLKLMVDHDGLQSPLVHVFLRLDGNYYLLQKGQKKFKLPKLPME</sequence>
<dbReference type="InterPro" id="IPR050380">
    <property type="entry name" value="Immune_Resp_Modulators"/>
</dbReference>
<gene>
    <name evidence="4" type="ORF">PECUL_23A024844</name>
</gene>
<dbReference type="Proteomes" id="UP001295444">
    <property type="component" value="Chromosome 07"/>
</dbReference>
<dbReference type="SUPFAM" id="SSF48726">
    <property type="entry name" value="Immunoglobulin"/>
    <property type="match status" value="4"/>
</dbReference>
<dbReference type="CDD" id="cd00098">
    <property type="entry name" value="IgC1"/>
    <property type="match status" value="2"/>
</dbReference>
<organism evidence="4 5">
    <name type="scientific">Pelobates cultripes</name>
    <name type="common">Western spadefoot toad</name>
    <dbReference type="NCBI Taxonomy" id="61616"/>
    <lineage>
        <taxon>Eukaryota</taxon>
        <taxon>Metazoa</taxon>
        <taxon>Chordata</taxon>
        <taxon>Craniata</taxon>
        <taxon>Vertebrata</taxon>
        <taxon>Euteleostomi</taxon>
        <taxon>Amphibia</taxon>
        <taxon>Batrachia</taxon>
        <taxon>Anura</taxon>
        <taxon>Pelobatoidea</taxon>
        <taxon>Pelobatidae</taxon>
        <taxon>Pelobates</taxon>
    </lineage>
</organism>
<dbReference type="Gene3D" id="2.60.40.10">
    <property type="entry name" value="Immunoglobulins"/>
    <property type="match status" value="7"/>
</dbReference>
<reference evidence="4" key="1">
    <citation type="submission" date="2022-03" db="EMBL/GenBank/DDBJ databases">
        <authorList>
            <person name="Alioto T."/>
            <person name="Alioto T."/>
            <person name="Gomez Garrido J."/>
        </authorList>
    </citation>
    <scope>NUCLEOTIDE SEQUENCE</scope>
</reference>
<proteinExistence type="predicted"/>
<evidence type="ECO:0000259" key="3">
    <source>
        <dbReference type="PROSITE" id="PS50835"/>
    </source>
</evidence>
<dbReference type="InterPro" id="IPR007110">
    <property type="entry name" value="Ig-like_dom"/>
</dbReference>
<feature type="domain" description="Ig-like" evidence="3">
    <location>
        <begin position="625"/>
        <end position="698"/>
    </location>
</feature>
<name>A0AAD1SVM1_PELCU</name>
<dbReference type="PANTHER" id="PTHR23411">
    <property type="entry name" value="TAPASIN"/>
    <property type="match status" value="1"/>
</dbReference>
<dbReference type="InterPro" id="IPR036179">
    <property type="entry name" value="Ig-like_dom_sf"/>
</dbReference>
<dbReference type="PROSITE" id="PS00290">
    <property type="entry name" value="IG_MHC"/>
    <property type="match status" value="1"/>
</dbReference>
<feature type="domain" description="Ig-like" evidence="3">
    <location>
        <begin position="235"/>
        <end position="323"/>
    </location>
</feature>
<keyword evidence="1" id="KW-0393">Immunoglobulin domain</keyword>
<dbReference type="InterPro" id="IPR003597">
    <property type="entry name" value="Ig_C1-set"/>
</dbReference>
<dbReference type="EMBL" id="OW240918">
    <property type="protein sequence ID" value="CAH2307914.1"/>
    <property type="molecule type" value="Genomic_DNA"/>
</dbReference>
<protein>
    <submittedName>
        <fullName evidence="4">Signal-regulatory beta-1-like isoform X3</fullName>
    </submittedName>
</protein>
<dbReference type="InterPro" id="IPR003599">
    <property type="entry name" value="Ig_sub"/>
</dbReference>